<organism evidence="1 2">
    <name type="scientific">Sedimentibacter saalensis</name>
    <dbReference type="NCBI Taxonomy" id="130788"/>
    <lineage>
        <taxon>Bacteria</taxon>
        <taxon>Bacillati</taxon>
        <taxon>Bacillota</taxon>
        <taxon>Tissierellia</taxon>
        <taxon>Sedimentibacter</taxon>
    </lineage>
</organism>
<gene>
    <name evidence="1" type="ORF">LY60_02610</name>
</gene>
<proteinExistence type="predicted"/>
<keyword evidence="2" id="KW-1185">Reference proteome</keyword>
<dbReference type="EMBL" id="VLKH01000007">
    <property type="protein sequence ID" value="TWH79081.1"/>
    <property type="molecule type" value="Genomic_DNA"/>
</dbReference>
<comment type="caution">
    <text evidence="1">The sequence shown here is derived from an EMBL/GenBank/DDBJ whole genome shotgun (WGS) entry which is preliminary data.</text>
</comment>
<evidence type="ECO:0000313" key="2">
    <source>
        <dbReference type="Proteomes" id="UP000315343"/>
    </source>
</evidence>
<accession>A0A562J7B1</accession>
<dbReference type="Proteomes" id="UP000315343">
    <property type="component" value="Unassembled WGS sequence"/>
</dbReference>
<reference evidence="1 2" key="1">
    <citation type="submission" date="2019-07" db="EMBL/GenBank/DDBJ databases">
        <title>Genomic Encyclopedia of Type Strains, Phase I: the one thousand microbial genomes (KMG-I) project.</title>
        <authorList>
            <person name="Kyrpides N."/>
        </authorList>
    </citation>
    <scope>NUCLEOTIDE SEQUENCE [LARGE SCALE GENOMIC DNA]</scope>
    <source>
        <strain evidence="1 2">DSM 13558</strain>
    </source>
</reference>
<dbReference type="RefSeq" id="WP_145084388.1">
    <property type="nucleotide sequence ID" value="NZ_VLKH01000007.1"/>
</dbReference>
<dbReference type="InterPro" id="IPR049744">
    <property type="entry name" value="CC/Se_fam"/>
</dbReference>
<evidence type="ECO:0008006" key="3">
    <source>
        <dbReference type="Google" id="ProtNLM"/>
    </source>
</evidence>
<name>A0A562J7B1_9FIRM</name>
<sequence>MIVITEKAINFLNKKGRREVIIEYPEYRASCECAFVQVPEIFAKKPKTEENYCKTVVDGVEVFLSKQVALPAENDVTIDLDSFLGIKSLTVSGFKSED</sequence>
<dbReference type="NCBIfam" id="NF041239">
    <property type="entry name" value="Moor_selen_rel"/>
    <property type="match status" value="1"/>
</dbReference>
<evidence type="ECO:0000313" key="1">
    <source>
        <dbReference type="EMBL" id="TWH79081.1"/>
    </source>
</evidence>
<protein>
    <recommendedName>
        <fullName evidence="3">Fe-S cluster assembly iron-binding protein IscA</fullName>
    </recommendedName>
</protein>
<dbReference type="AlphaFoldDB" id="A0A562J7B1"/>